<sequence>MKTMNSFNSAIAPSIRVVIGSILFASAFLAANCFAQGDVQQAKTAALEKLSGYYQFPNNVAFVQFKLKDNTLFAKQLWDNKAYQLTQIEETTFESKEEGYKIEFLIDSSGRFTHAKIMGRIMTTKVGFDPKVIKQLSVAQLKRLEGTYSLTDDNSLKIDIRPSANGLTIKQLWDNKEIAFTPRSETFFLNEDGTFPLTFLLNGKEATQVTCFENDVWLKAK</sequence>
<evidence type="ECO:0000313" key="3">
    <source>
        <dbReference type="Proteomes" id="UP000190541"/>
    </source>
</evidence>
<evidence type="ECO:0000256" key="1">
    <source>
        <dbReference type="SAM" id="SignalP"/>
    </source>
</evidence>
<organism evidence="2 3">
    <name type="scientific">Parapedobacter luteus</name>
    <dbReference type="NCBI Taxonomy" id="623280"/>
    <lineage>
        <taxon>Bacteria</taxon>
        <taxon>Pseudomonadati</taxon>
        <taxon>Bacteroidota</taxon>
        <taxon>Sphingobacteriia</taxon>
        <taxon>Sphingobacteriales</taxon>
        <taxon>Sphingobacteriaceae</taxon>
        <taxon>Parapedobacter</taxon>
    </lineage>
</organism>
<protein>
    <recommendedName>
        <fullName evidence="4">DUF3108 domain-containing protein</fullName>
    </recommendedName>
</protein>
<dbReference type="Proteomes" id="UP000190541">
    <property type="component" value="Unassembled WGS sequence"/>
</dbReference>
<gene>
    <name evidence="2" type="ORF">SAMN05660226_03029</name>
</gene>
<proteinExistence type="predicted"/>
<accession>A0A1T5E049</accession>
<keyword evidence="3" id="KW-1185">Reference proteome</keyword>
<dbReference type="STRING" id="623280.SAMN05660226_03029"/>
<feature type="signal peptide" evidence="1">
    <location>
        <begin position="1"/>
        <end position="35"/>
    </location>
</feature>
<dbReference type="AlphaFoldDB" id="A0A1T5E049"/>
<dbReference type="EMBL" id="FUYS01000008">
    <property type="protein sequence ID" value="SKB77073.1"/>
    <property type="molecule type" value="Genomic_DNA"/>
</dbReference>
<feature type="chain" id="PRO_5012278696" description="DUF3108 domain-containing protein" evidence="1">
    <location>
        <begin position="36"/>
        <end position="221"/>
    </location>
</feature>
<name>A0A1T5E049_9SPHI</name>
<evidence type="ECO:0000313" key="2">
    <source>
        <dbReference type="EMBL" id="SKB77073.1"/>
    </source>
</evidence>
<reference evidence="2 3" key="1">
    <citation type="submission" date="2017-02" db="EMBL/GenBank/DDBJ databases">
        <authorList>
            <person name="Peterson S.W."/>
        </authorList>
    </citation>
    <scope>NUCLEOTIDE SEQUENCE [LARGE SCALE GENOMIC DNA]</scope>
    <source>
        <strain evidence="2 3">DSM 22899</strain>
    </source>
</reference>
<evidence type="ECO:0008006" key="4">
    <source>
        <dbReference type="Google" id="ProtNLM"/>
    </source>
</evidence>
<keyword evidence="1" id="KW-0732">Signal</keyword>